<gene>
    <name evidence="5" type="ORF">CHUV0807_1754</name>
</gene>
<accession>A0A1C3HPE2</accession>
<dbReference type="PROSITE" id="PS01036">
    <property type="entry name" value="HSP70_3"/>
    <property type="match status" value="1"/>
</dbReference>
<evidence type="ECO:0000256" key="1">
    <source>
        <dbReference type="ARBA" id="ARBA00007381"/>
    </source>
</evidence>
<dbReference type="PROSITE" id="PS00329">
    <property type="entry name" value="HSP70_2"/>
    <property type="match status" value="1"/>
</dbReference>
<evidence type="ECO:0000256" key="3">
    <source>
        <dbReference type="ARBA" id="ARBA00022840"/>
    </source>
</evidence>
<comment type="similarity">
    <text evidence="1 4">Belongs to the heat shock protein 70 family.</text>
</comment>
<dbReference type="GO" id="GO:0140662">
    <property type="term" value="F:ATP-dependent protein folding chaperone"/>
    <property type="evidence" value="ECO:0007669"/>
    <property type="project" value="InterPro"/>
</dbReference>
<dbReference type="PROSITE" id="PS00297">
    <property type="entry name" value="HSP70_1"/>
    <property type="match status" value="1"/>
</dbReference>
<dbReference type="FunFam" id="3.30.420.40:FF:000144">
    <property type="entry name" value="Molecular chaperone HscC"/>
    <property type="match status" value="1"/>
</dbReference>
<dbReference type="InterPro" id="IPR029047">
    <property type="entry name" value="HSP70_peptide-bd_sf"/>
</dbReference>
<evidence type="ECO:0000256" key="4">
    <source>
        <dbReference type="RuleBase" id="RU003322"/>
    </source>
</evidence>
<evidence type="ECO:0000256" key="2">
    <source>
        <dbReference type="ARBA" id="ARBA00022741"/>
    </source>
</evidence>
<protein>
    <submittedName>
        <fullName evidence="5">Chaperone protein DnaK</fullName>
    </submittedName>
</protein>
<dbReference type="Gene3D" id="2.60.34.10">
    <property type="entry name" value="Substrate Binding Domain Of DNAk, Chain A, domain 1"/>
    <property type="match status" value="1"/>
</dbReference>
<dbReference type="PANTHER" id="PTHR19375">
    <property type="entry name" value="HEAT SHOCK PROTEIN 70KDA"/>
    <property type="match status" value="1"/>
</dbReference>
<dbReference type="InterPro" id="IPR013126">
    <property type="entry name" value="Hsp_70_fam"/>
</dbReference>
<dbReference type="EMBL" id="FKLO01000060">
    <property type="protein sequence ID" value="SAZ04830.1"/>
    <property type="molecule type" value="Genomic_DNA"/>
</dbReference>
<dbReference type="InterPro" id="IPR043129">
    <property type="entry name" value="ATPase_NBD"/>
</dbReference>
<dbReference type="RefSeq" id="WP_079541269.1">
    <property type="nucleotide sequence ID" value="NZ_FKLO01000060.1"/>
</dbReference>
<dbReference type="PRINTS" id="PR00301">
    <property type="entry name" value="HEATSHOCK70"/>
</dbReference>
<reference evidence="6" key="1">
    <citation type="submission" date="2016-04" db="EMBL/GenBank/DDBJ databases">
        <authorList>
            <person name="Tagini F."/>
        </authorList>
    </citation>
    <scope>NUCLEOTIDE SEQUENCE [LARGE SCALE GENOMIC DNA]</scope>
    <source>
        <strain evidence="6">CHUV0807</strain>
    </source>
</reference>
<dbReference type="AlphaFoldDB" id="A0A1C3HPE2"/>
<dbReference type="InterPro" id="IPR018181">
    <property type="entry name" value="Heat_shock_70_CS"/>
</dbReference>
<dbReference type="SUPFAM" id="SSF100920">
    <property type="entry name" value="Heat shock protein 70kD (HSP70), peptide-binding domain"/>
    <property type="match status" value="1"/>
</dbReference>
<organism evidence="5 6">
    <name type="scientific">Cardiobacterium hominis</name>
    <dbReference type="NCBI Taxonomy" id="2718"/>
    <lineage>
        <taxon>Bacteria</taxon>
        <taxon>Pseudomonadati</taxon>
        <taxon>Pseudomonadota</taxon>
        <taxon>Gammaproteobacteria</taxon>
        <taxon>Cardiobacteriales</taxon>
        <taxon>Cardiobacteriaceae</taxon>
        <taxon>Cardiobacterium</taxon>
    </lineage>
</organism>
<dbReference type="Pfam" id="PF00012">
    <property type="entry name" value="HSP70"/>
    <property type="match status" value="2"/>
</dbReference>
<evidence type="ECO:0000313" key="5">
    <source>
        <dbReference type="EMBL" id="SAZ04830.1"/>
    </source>
</evidence>
<dbReference type="SUPFAM" id="SSF53067">
    <property type="entry name" value="Actin-like ATPase domain"/>
    <property type="match status" value="2"/>
</dbReference>
<keyword evidence="2 4" id="KW-0547">Nucleotide-binding</keyword>
<dbReference type="Proteomes" id="UP000190837">
    <property type="component" value="Unassembled WGS sequence"/>
</dbReference>
<dbReference type="Gene3D" id="3.30.420.40">
    <property type="match status" value="2"/>
</dbReference>
<proteinExistence type="inferred from homology"/>
<name>A0A1C3HPE2_9GAMM</name>
<dbReference type="GO" id="GO:0005524">
    <property type="term" value="F:ATP binding"/>
    <property type="evidence" value="ECO:0007669"/>
    <property type="project" value="UniProtKB-KW"/>
</dbReference>
<keyword evidence="3 4" id="KW-0067">ATP-binding</keyword>
<dbReference type="Gene3D" id="3.90.640.10">
    <property type="entry name" value="Actin, Chain A, domain 4"/>
    <property type="match status" value="1"/>
</dbReference>
<sequence>MNTAPILGIDLGTTNSLVAYWHDGKAQLIKNALGSVLTPSVVSVDNDGMILVGQAARERLVSHPLATAAAFKRYMGSSKRYRLGKGHEYSPEELSALVLRSLKADAEAALGMAVREAVITVPAYFNDTQRRATRHAAELAGLNVQRLLNEPTAAAMAYGLHQDGDDQKFLVLDLGGGTFDVTLLDMFAGIMEVRASAGDNMLGGEDFTELLIQGFGAAHSEIDLADAQGALYAAAERAKQALGSGDTEMQVNHNGAPLTWRITAADWEKRCEPLIERCRIPIEQTLRDAGVRAASLNDIILVGGATRMPVLRKAMARLFGRFPTTGLNPDETIAIGAAIQAGLVAQDQALEEVVMTDVAPYSLGVETSIQTGHDRYEGGIFSPIIERNTVIPVSRMETYYPVQANQRALLFKIYQGEARLVRDNIYLGEIDIPLPDYSDPEYMPAEVRFTYDVSGLLEVDVHLPADGSTRQLTIHNSGKNLDEAALQAAHEKLAALKIHPREQTENRTLLARAERLYTQRLGDERQAIGHRIAIFTAALDSQDKRLIREAAQELQDYLNHMDDAPWD</sequence>
<evidence type="ECO:0000313" key="6">
    <source>
        <dbReference type="Proteomes" id="UP000190837"/>
    </source>
</evidence>